<feature type="region of interest" description="Disordered" evidence="1">
    <location>
        <begin position="61"/>
        <end position="89"/>
    </location>
</feature>
<reference evidence="3 4" key="1">
    <citation type="submission" date="2023-01" db="EMBL/GenBank/DDBJ databases">
        <title>Bacillus changyiensis sp. nov., isolated from a coastal deposit.</title>
        <authorList>
            <person name="Xiao G."/>
            <person name="Lai Q."/>
            <person name="Hu Z."/>
            <person name="Shao Z."/>
        </authorList>
    </citation>
    <scope>NUCLEOTIDE SEQUENCE [LARGE SCALE GENOMIC DNA]</scope>
    <source>
        <strain evidence="3 4">CLL-7-23</strain>
    </source>
</reference>
<feature type="domain" description="DinB-like" evidence="2">
    <location>
        <begin position="5"/>
        <end position="153"/>
    </location>
</feature>
<dbReference type="EMBL" id="JAQKAB010000020">
    <property type="protein sequence ID" value="MDA7028544.1"/>
    <property type="molecule type" value="Genomic_DNA"/>
</dbReference>
<dbReference type="InterPro" id="IPR034660">
    <property type="entry name" value="DinB/YfiT-like"/>
</dbReference>
<feature type="compositionally biased region" description="Basic and acidic residues" evidence="1">
    <location>
        <begin position="64"/>
        <end position="77"/>
    </location>
</feature>
<dbReference type="RefSeq" id="WP_271342328.1">
    <property type="nucleotide sequence ID" value="NZ_JAQKAB010000020.1"/>
</dbReference>
<dbReference type="SUPFAM" id="SSF109854">
    <property type="entry name" value="DinB/YfiT-like putative metalloenzymes"/>
    <property type="match status" value="1"/>
</dbReference>
<name>A0ABT4XA01_9BACI</name>
<dbReference type="Pfam" id="PF12867">
    <property type="entry name" value="DinB_2"/>
    <property type="match status" value="1"/>
</dbReference>
<sequence>MSSIFHEARKELWSEVQGLSDHDLTKRPELEEWSIQEVLDHLKKIDLVALQLFKEQVPDAPVKPIEEKPVKNSEDRRSKRKAPSFVEPERKTIDAEAIKNELDHVRTQLNSVISTFDKKDFQKVLPHPIFEELSVSQWIDFIGHHEIRHLHQIREIKEKLS</sequence>
<keyword evidence="4" id="KW-1185">Reference proteome</keyword>
<dbReference type="Proteomes" id="UP001211894">
    <property type="component" value="Unassembled WGS sequence"/>
</dbReference>
<gene>
    <name evidence="3" type="ORF">PJ311_18560</name>
</gene>
<evidence type="ECO:0000259" key="2">
    <source>
        <dbReference type="Pfam" id="PF12867"/>
    </source>
</evidence>
<evidence type="ECO:0000256" key="1">
    <source>
        <dbReference type="SAM" id="MobiDB-lite"/>
    </source>
</evidence>
<comment type="caution">
    <text evidence="3">The sequence shown here is derived from an EMBL/GenBank/DDBJ whole genome shotgun (WGS) entry which is preliminary data.</text>
</comment>
<organism evidence="3 4">
    <name type="scientific">Bacillus changyiensis</name>
    <dbReference type="NCBI Taxonomy" id="3004103"/>
    <lineage>
        <taxon>Bacteria</taxon>
        <taxon>Bacillati</taxon>
        <taxon>Bacillota</taxon>
        <taxon>Bacilli</taxon>
        <taxon>Bacillales</taxon>
        <taxon>Bacillaceae</taxon>
        <taxon>Bacillus</taxon>
    </lineage>
</organism>
<evidence type="ECO:0000313" key="3">
    <source>
        <dbReference type="EMBL" id="MDA7028544.1"/>
    </source>
</evidence>
<dbReference type="InterPro" id="IPR024775">
    <property type="entry name" value="DinB-like"/>
</dbReference>
<evidence type="ECO:0000313" key="4">
    <source>
        <dbReference type="Proteomes" id="UP001211894"/>
    </source>
</evidence>
<dbReference type="Gene3D" id="1.20.120.450">
    <property type="entry name" value="dinb family like domain"/>
    <property type="match status" value="1"/>
</dbReference>
<proteinExistence type="predicted"/>
<accession>A0ABT4XA01</accession>
<protein>
    <submittedName>
        <fullName evidence="3">DinB family protein</fullName>
    </submittedName>
</protein>